<organism evidence="4 5">
    <name type="scientific">Akanthomyces lecanii RCEF 1005</name>
    <dbReference type="NCBI Taxonomy" id="1081108"/>
    <lineage>
        <taxon>Eukaryota</taxon>
        <taxon>Fungi</taxon>
        <taxon>Dikarya</taxon>
        <taxon>Ascomycota</taxon>
        <taxon>Pezizomycotina</taxon>
        <taxon>Sordariomycetes</taxon>
        <taxon>Hypocreomycetidae</taxon>
        <taxon>Hypocreales</taxon>
        <taxon>Cordycipitaceae</taxon>
        <taxon>Akanthomyces</taxon>
        <taxon>Cordyceps confragosa</taxon>
    </lineage>
</organism>
<evidence type="ECO:0000259" key="2">
    <source>
        <dbReference type="PROSITE" id="PS50275"/>
    </source>
</evidence>
<evidence type="ECO:0000259" key="3">
    <source>
        <dbReference type="PROSITE" id="PS51791"/>
    </source>
</evidence>
<dbReference type="InterPro" id="IPR034753">
    <property type="entry name" value="hSac2"/>
</dbReference>
<dbReference type="InterPro" id="IPR022158">
    <property type="entry name" value="Inositol_phosphatase"/>
</dbReference>
<feature type="region of interest" description="Disordered" evidence="1">
    <location>
        <begin position="123"/>
        <end position="166"/>
    </location>
</feature>
<dbReference type="Proteomes" id="UP000076881">
    <property type="component" value="Unassembled WGS sequence"/>
</dbReference>
<dbReference type="GO" id="GO:0005783">
    <property type="term" value="C:endoplasmic reticulum"/>
    <property type="evidence" value="ECO:0007669"/>
    <property type="project" value="TreeGrafter"/>
</dbReference>
<feature type="region of interest" description="Disordered" evidence="1">
    <location>
        <begin position="807"/>
        <end position="836"/>
    </location>
</feature>
<dbReference type="PROSITE" id="PS51791">
    <property type="entry name" value="HSAC2"/>
    <property type="match status" value="1"/>
</dbReference>
<gene>
    <name evidence="4" type="ORF">LEL_08430</name>
</gene>
<keyword evidence="5" id="KW-1185">Reference proteome</keyword>
<dbReference type="EMBL" id="AZHF01000007">
    <property type="protein sequence ID" value="OAA72646.1"/>
    <property type="molecule type" value="Genomic_DNA"/>
</dbReference>
<dbReference type="Pfam" id="PF12456">
    <property type="entry name" value="hSac2"/>
    <property type="match status" value="1"/>
</dbReference>
<evidence type="ECO:0000313" key="5">
    <source>
        <dbReference type="Proteomes" id="UP000076881"/>
    </source>
</evidence>
<evidence type="ECO:0000313" key="4">
    <source>
        <dbReference type="EMBL" id="OAA72646.1"/>
    </source>
</evidence>
<dbReference type="PROSITE" id="PS50275">
    <property type="entry name" value="SAC"/>
    <property type="match status" value="1"/>
</dbReference>
<proteinExistence type="predicted"/>
<dbReference type="InterPro" id="IPR002013">
    <property type="entry name" value="SAC_dom"/>
</dbReference>
<comment type="caution">
    <text evidence="4">The sequence shown here is derived from an EMBL/GenBank/DDBJ whole genome shotgun (WGS) entry which is preliminary data.</text>
</comment>
<accession>A0A168DI88</accession>
<dbReference type="Pfam" id="PF02383">
    <property type="entry name" value="Syja_N"/>
    <property type="match status" value="1"/>
</dbReference>
<protein>
    <submittedName>
        <fullName evidence="4">SacI domain protein</fullName>
    </submittedName>
</protein>
<feature type="domain" description="HSac2" evidence="3">
    <location>
        <begin position="688"/>
        <end position="839"/>
    </location>
</feature>
<dbReference type="GO" id="GO:0043812">
    <property type="term" value="F:phosphatidylinositol-4-phosphate phosphatase activity"/>
    <property type="evidence" value="ECO:0007669"/>
    <property type="project" value="TreeGrafter"/>
</dbReference>
<feature type="compositionally biased region" description="Acidic residues" evidence="1">
    <location>
        <begin position="131"/>
        <end position="141"/>
    </location>
</feature>
<dbReference type="PANTHER" id="PTHR45662">
    <property type="entry name" value="PHOSPHATIDYLINOSITIDE PHOSPHATASE SAC1"/>
    <property type="match status" value="1"/>
</dbReference>
<feature type="compositionally biased region" description="Polar residues" evidence="1">
    <location>
        <begin position="810"/>
        <end position="819"/>
    </location>
</feature>
<feature type="compositionally biased region" description="Basic and acidic residues" evidence="1">
    <location>
        <begin position="217"/>
        <end position="230"/>
    </location>
</feature>
<dbReference type="AlphaFoldDB" id="A0A168DI88"/>
<evidence type="ECO:0000256" key="1">
    <source>
        <dbReference type="SAM" id="MobiDB-lite"/>
    </source>
</evidence>
<feature type="region of interest" description="Disordered" evidence="1">
    <location>
        <begin position="206"/>
        <end position="230"/>
    </location>
</feature>
<dbReference type="STRING" id="1081108.A0A168DI88"/>
<dbReference type="GO" id="GO:0046856">
    <property type="term" value="P:phosphatidylinositol dephosphorylation"/>
    <property type="evidence" value="ECO:0007669"/>
    <property type="project" value="TreeGrafter"/>
</dbReference>
<sequence>MPGLARKVLICAAVDGLIIQPLSTKGQRPFKPVQIKYADASISSVSREQIPDISASDSSFEAFGVIGLITVSKLSYLITITKRKQVAQILGFPIYVVTGVAVTPCTSQPDAVASIRRTVRWLDDRPSTADQDAESSDEDVELPAASADEIDDGASEGGDNDLTSSRSSIAEDVIRRKGSYGRFAQRWFSARGWTADQRRSLGLSDAANNSRLAETAGEPRKVPVNEEDGQRPATALLPKLLRAMYLLFGKSRSFYFSYDVDITRHLSEKSPATQADVPLYARADEVFFWNKDMIDPLIEAGRDDIVLPLMQGFVGQKTFIADHSPPQVDEPKMESVELSTFTPKEPSPVQTASASARNSLELRPSETKYLLTVISRRSTKRAGLRYLRRGVDENGFTANMVETEQILSRSDWEASSPIYSFLQVRGSIPLFWTQTAYALKPTPVQQHSADENYKALKMHFESLARNYGLVQIVNLVEKQGVEKSIGSAFEKNVERLNEEGSCGLVPFEWFDFHHACRGMKFENVSDLLLLLKDKLEEMGSTVQKDGKVTSSQSGTFRTNCMDCLDRTNVCQSSFAKHMLDFQLKSEGIDMSAQLDQETMWFNTLWADNGDAVSKQYASTAAMKGDYTRTRKRNYMGALNDASLSLARLYSGMVNDYFSQAVIDFLLGNVTGKVFEEFEANMMTKDPAVSVTRMRNRAIELCQKRVIANAQEEVHGGWVLISPNAADVVKSFPMEEVVLLLTNVALYLCRFDWDLDKVSSFERVSLANVTGIKFGTYISSTVSAAQMDELRNVGFVLSYQPGKSDIKRTNTRTMSSQQDLAVTPAADSTDSSERRQSGLVSFFSPRPKGPTVRQFAFKATYTDSSTAATRPGPKQTEIQQVVTICSEIERLVLDSQLRKDGEEPKSIIEKGDIISLDSAKRDTGLLEQLGHSIKKLVWA</sequence>
<dbReference type="OrthoDB" id="405996at2759"/>
<reference evidence="4 5" key="1">
    <citation type="journal article" date="2016" name="Genome Biol. Evol.">
        <title>Divergent and convergent evolution of fungal pathogenicity.</title>
        <authorList>
            <person name="Shang Y."/>
            <person name="Xiao G."/>
            <person name="Zheng P."/>
            <person name="Cen K."/>
            <person name="Zhan S."/>
            <person name="Wang C."/>
        </authorList>
    </citation>
    <scope>NUCLEOTIDE SEQUENCE [LARGE SCALE GENOMIC DNA]</scope>
    <source>
        <strain evidence="4 5">RCEF 1005</strain>
    </source>
</reference>
<name>A0A168DI88_CORDF</name>
<dbReference type="PANTHER" id="PTHR45662:SF7">
    <property type="entry name" value="SACI DOMAIN PROTEIN (AFU_ORTHOLOGUE AFUA_1G15890)"/>
    <property type="match status" value="1"/>
</dbReference>
<feature type="domain" description="SAC" evidence="2">
    <location>
        <begin position="245"/>
        <end position="618"/>
    </location>
</feature>